<keyword evidence="2 7" id="KW-0479">Metal-binding</keyword>
<keyword evidence="6" id="KW-0865">Zymogen</keyword>
<dbReference type="GO" id="GO:0046872">
    <property type="term" value="F:metal ion binding"/>
    <property type="evidence" value="ECO:0007669"/>
    <property type="project" value="UniProtKB-UniRule"/>
</dbReference>
<dbReference type="PANTHER" id="PTHR14218:SF15">
    <property type="entry name" value="TRIPEPTIDYL-PEPTIDASE 1"/>
    <property type="match status" value="1"/>
</dbReference>
<dbReference type="SUPFAM" id="SSF52743">
    <property type="entry name" value="Subtilisin-like"/>
    <property type="match status" value="1"/>
</dbReference>
<keyword evidence="5 7" id="KW-0106">Calcium</keyword>
<dbReference type="AlphaFoldDB" id="A0A5E4RJ99"/>
<sequence length="524" mass="53764">MAKHPLPGSDRAVARGAKIAGQCDPHETIDVVVTLRRRDEPIFRALVRDMAAGEPAAQPLSRAAFSKRFGASDDDLAKLAAFAAQHGLTMARVDTAACTVVLRGAIAQFQQAFDVTLHQYDYHASGQFRGRTGPVHLPDELRDVVTAVLGLDNRPQARPHFRIRPPFRPAATPPAIALSPLQLGALYRFPAGDGAGQCIGIIELGGGYRPDDLRTYFDGLGVARPTVVPIAIHGGGNQPSGDPGGPDGEVTLDIEIAGALAPGATLAVYFTQNSDAGFLDAVSRAVHDTTHNPSVISISWGGPEDAWTAQSLRAFDTVLQEAAALGVTVCAAAGDNGSGDGAGDGRDHVDFPAASPYALACGGTRVQVAGQPPDQTIALEVVWNDGSGGGASGGGISRAFPVPAWQDGLSVLRGVDGSAPLPGRGVPDVAGDASPMTGYEVLIDGVRTVVGGTSAVAPLWAALIARINVAKGRPAGYVNPKLYRAAGVCNDITQGNNGTFAAAPGWDACTGLGSPDGEKVAAVL</sequence>
<dbReference type="SMART" id="SM00944">
    <property type="entry name" value="Pro-kuma_activ"/>
    <property type="match status" value="1"/>
</dbReference>
<accession>A0A5E4RJ99</accession>
<dbReference type="InterPro" id="IPR050819">
    <property type="entry name" value="Tripeptidyl-peptidase_I"/>
</dbReference>
<evidence type="ECO:0000313" key="9">
    <source>
        <dbReference type="EMBL" id="VVD62963.1"/>
    </source>
</evidence>
<feature type="binding site" evidence="7">
    <location>
        <position position="507"/>
    </location>
    <ligand>
        <name>Ca(2+)</name>
        <dbReference type="ChEBI" id="CHEBI:29108"/>
    </ligand>
</feature>
<comment type="cofactor">
    <cofactor evidence="7">
        <name>Ca(2+)</name>
        <dbReference type="ChEBI" id="CHEBI:29108"/>
    </cofactor>
    <text evidence="7">Binds 1 Ca(2+) ion per subunit.</text>
</comment>
<feature type="binding site" evidence="7">
    <location>
        <position position="492"/>
    </location>
    <ligand>
        <name>Ca(2+)</name>
        <dbReference type="ChEBI" id="CHEBI:29108"/>
    </ligand>
</feature>
<keyword evidence="10" id="KW-1185">Reference proteome</keyword>
<evidence type="ECO:0000313" key="10">
    <source>
        <dbReference type="Proteomes" id="UP000414233"/>
    </source>
</evidence>
<dbReference type="Gene3D" id="3.40.50.200">
    <property type="entry name" value="Peptidase S8/S53 domain"/>
    <property type="match status" value="1"/>
</dbReference>
<evidence type="ECO:0000256" key="3">
    <source>
        <dbReference type="ARBA" id="ARBA00022801"/>
    </source>
</evidence>
<dbReference type="PROSITE" id="PS51695">
    <property type="entry name" value="SEDOLISIN"/>
    <property type="match status" value="1"/>
</dbReference>
<keyword evidence="4 7" id="KW-0720">Serine protease</keyword>
<dbReference type="InterPro" id="IPR036852">
    <property type="entry name" value="Peptidase_S8/S53_dom_sf"/>
</dbReference>
<dbReference type="InterPro" id="IPR030400">
    <property type="entry name" value="Sedolisin_dom"/>
</dbReference>
<dbReference type="CDD" id="cd11377">
    <property type="entry name" value="Pro-peptidase_S53"/>
    <property type="match status" value="1"/>
</dbReference>
<proteinExistence type="predicted"/>
<dbReference type="Pfam" id="PF09286">
    <property type="entry name" value="Pro-kuma_activ"/>
    <property type="match status" value="1"/>
</dbReference>
<feature type="active site" description="Charge relay system" evidence="7">
    <location>
        <position position="454"/>
    </location>
</feature>
<dbReference type="InterPro" id="IPR000209">
    <property type="entry name" value="Peptidase_S8/S53_dom"/>
</dbReference>
<dbReference type="CDD" id="cd04056">
    <property type="entry name" value="Peptidases_S53"/>
    <property type="match status" value="1"/>
</dbReference>
<dbReference type="PANTHER" id="PTHR14218">
    <property type="entry name" value="PROTEASE S8 TRIPEPTIDYL PEPTIDASE I CLN2"/>
    <property type="match status" value="1"/>
</dbReference>
<reference evidence="9 10" key="1">
    <citation type="submission" date="2019-08" db="EMBL/GenBank/DDBJ databases">
        <authorList>
            <person name="Peeters C."/>
        </authorList>
    </citation>
    <scope>NUCLEOTIDE SEQUENCE [LARGE SCALE GENOMIC DNA]</scope>
    <source>
        <strain evidence="9 10">LMG 30175</strain>
    </source>
</reference>
<evidence type="ECO:0000256" key="5">
    <source>
        <dbReference type="ARBA" id="ARBA00022837"/>
    </source>
</evidence>
<dbReference type="SUPFAM" id="SSF54897">
    <property type="entry name" value="Protease propeptides/inhibitors"/>
    <property type="match status" value="1"/>
</dbReference>
<evidence type="ECO:0000256" key="6">
    <source>
        <dbReference type="ARBA" id="ARBA00023145"/>
    </source>
</evidence>
<keyword evidence="1 7" id="KW-0645">Protease</keyword>
<gene>
    <name evidence="9" type="ORF">PTE30175_00194</name>
</gene>
<dbReference type="EMBL" id="CABPRZ010000001">
    <property type="protein sequence ID" value="VVD62963.1"/>
    <property type="molecule type" value="Genomic_DNA"/>
</dbReference>
<protein>
    <submittedName>
        <fullName evidence="9">Peptidase S53</fullName>
    </submittedName>
</protein>
<feature type="binding site" evidence="7">
    <location>
        <position position="491"/>
    </location>
    <ligand>
        <name>Ca(2+)</name>
        <dbReference type="ChEBI" id="CHEBI:29108"/>
    </ligand>
</feature>
<organism evidence="9 10">
    <name type="scientific">Pandoraea terrae</name>
    <dbReference type="NCBI Taxonomy" id="1537710"/>
    <lineage>
        <taxon>Bacteria</taxon>
        <taxon>Pseudomonadati</taxon>
        <taxon>Pseudomonadota</taxon>
        <taxon>Betaproteobacteria</taxon>
        <taxon>Burkholderiales</taxon>
        <taxon>Burkholderiaceae</taxon>
        <taxon>Pandoraea</taxon>
    </lineage>
</organism>
<dbReference type="InterPro" id="IPR015366">
    <property type="entry name" value="S53_propep"/>
</dbReference>
<dbReference type="Pfam" id="PF00082">
    <property type="entry name" value="Peptidase_S8"/>
    <property type="match status" value="1"/>
</dbReference>
<feature type="domain" description="Peptidase S53" evidence="8">
    <location>
        <begin position="177"/>
        <end position="524"/>
    </location>
</feature>
<evidence type="ECO:0000256" key="4">
    <source>
        <dbReference type="ARBA" id="ARBA00022825"/>
    </source>
</evidence>
<feature type="binding site" evidence="7">
    <location>
        <position position="505"/>
    </location>
    <ligand>
        <name>Ca(2+)</name>
        <dbReference type="ChEBI" id="CHEBI:29108"/>
    </ligand>
</feature>
<dbReference type="OrthoDB" id="9002785at2"/>
<keyword evidence="3 7" id="KW-0378">Hydrolase</keyword>
<evidence type="ECO:0000256" key="7">
    <source>
        <dbReference type="PROSITE-ProRule" id="PRU01032"/>
    </source>
</evidence>
<evidence type="ECO:0000259" key="8">
    <source>
        <dbReference type="PROSITE" id="PS51695"/>
    </source>
</evidence>
<dbReference type="GO" id="GO:0006508">
    <property type="term" value="P:proteolysis"/>
    <property type="evidence" value="ECO:0007669"/>
    <property type="project" value="UniProtKB-KW"/>
</dbReference>
<feature type="active site" description="Charge relay system" evidence="7">
    <location>
        <position position="249"/>
    </location>
</feature>
<dbReference type="Proteomes" id="UP000414233">
    <property type="component" value="Unassembled WGS sequence"/>
</dbReference>
<dbReference type="GO" id="GO:0008240">
    <property type="term" value="F:tripeptidyl-peptidase activity"/>
    <property type="evidence" value="ECO:0007669"/>
    <property type="project" value="TreeGrafter"/>
</dbReference>
<evidence type="ECO:0000256" key="2">
    <source>
        <dbReference type="ARBA" id="ARBA00022723"/>
    </source>
</evidence>
<name>A0A5E4RJ99_9BURK</name>
<dbReference type="GO" id="GO:0004252">
    <property type="term" value="F:serine-type endopeptidase activity"/>
    <property type="evidence" value="ECO:0007669"/>
    <property type="project" value="UniProtKB-UniRule"/>
</dbReference>
<evidence type="ECO:0000256" key="1">
    <source>
        <dbReference type="ARBA" id="ARBA00022670"/>
    </source>
</evidence>
<feature type="active site" description="Charge relay system" evidence="7">
    <location>
        <position position="253"/>
    </location>
</feature>